<dbReference type="OrthoDB" id="5357734at2759"/>
<evidence type="ECO:0000256" key="1">
    <source>
        <dbReference type="SAM" id="MobiDB-lite"/>
    </source>
</evidence>
<proteinExistence type="predicted"/>
<evidence type="ECO:0000313" key="4">
    <source>
        <dbReference type="Proteomes" id="UP000184330"/>
    </source>
</evidence>
<keyword evidence="2" id="KW-0812">Transmembrane</keyword>
<dbReference type="Proteomes" id="UP000184330">
    <property type="component" value="Unassembled WGS sequence"/>
</dbReference>
<dbReference type="STRING" id="576137.A0A1L7WEZ7"/>
<gene>
    <name evidence="3" type="ORF">PAC_01228</name>
</gene>
<keyword evidence="2" id="KW-0472">Membrane</keyword>
<reference evidence="3 4" key="1">
    <citation type="submission" date="2016-03" db="EMBL/GenBank/DDBJ databases">
        <authorList>
            <person name="Ploux O."/>
        </authorList>
    </citation>
    <scope>NUCLEOTIDE SEQUENCE [LARGE SCALE GENOMIC DNA]</scope>
    <source>
        <strain evidence="3 4">UAMH 11012</strain>
    </source>
</reference>
<feature type="transmembrane region" description="Helical" evidence="2">
    <location>
        <begin position="76"/>
        <end position="99"/>
    </location>
</feature>
<dbReference type="EMBL" id="FJOG01000001">
    <property type="protein sequence ID" value="CZR51353.1"/>
    <property type="molecule type" value="Genomic_DNA"/>
</dbReference>
<dbReference type="PANTHER" id="PTHR37576">
    <property type="entry name" value="DEFECT AT LOW TEMPERATURE PROTEIN 1"/>
    <property type="match status" value="1"/>
</dbReference>
<keyword evidence="4" id="KW-1185">Reference proteome</keyword>
<sequence length="631" mass="68536">MYQPPVGGEMSPEITPSPSYYSDVHPPPTFEQKPVVTRKPVPTKSQYEQVNPVPDGWQGFPEDKGFQWLPGLWTHIPIPGILAIIGALICVAGTIAVLVRSDGMPVTHWTLSPTVYIALMTTGTNMLTRFAFHEGNKISWWYRATRGGTLRDLHTRWESGDGFWGALGAGRNFNLVSLASLAATFIVIDQPLIQRASTIVPATSVGFVNVTASIAPEIPYGYTGYQYGRVVYEQVMTQPMITAFNDFNTQAPITTGFTGCKDQCTGYVNAGGLAAQCTTLTGPVAYLQSPKMDGVDISNNSYIAQSPFSVNFTLVPEEVYKNDTYYSGNSSSILMVVSYTTNASLGNCGGTLVTRTCKLKSATLRYPITLQQLGQNTTVRLGNITAGATIESFQPPGNKTISIDGGSDFDRWTLGGLYLAANSLFQANATYQWIGALGVQMNLLDTLSNQFLVTPTGNNTLYGLGIPASCSSNWTDPTNHIIESLNQIAFRVALNAAQFPFRNTTSPPAPQILMMYETRTINVFQSVYRYLAASTVLTVVCVALVLPTFAGWWELGRSVSLNPLETAKAFDAPLLNGPGSNAPLHELVRTMGMRNVRYGEVEGSANGLPRRELKLADPQELVRPTSGTVYQ</sequence>
<feature type="region of interest" description="Disordered" evidence="1">
    <location>
        <begin position="1"/>
        <end position="47"/>
    </location>
</feature>
<accession>A0A1L7WEZ7</accession>
<organism evidence="3 4">
    <name type="scientific">Phialocephala subalpina</name>
    <dbReference type="NCBI Taxonomy" id="576137"/>
    <lineage>
        <taxon>Eukaryota</taxon>
        <taxon>Fungi</taxon>
        <taxon>Dikarya</taxon>
        <taxon>Ascomycota</taxon>
        <taxon>Pezizomycotina</taxon>
        <taxon>Leotiomycetes</taxon>
        <taxon>Helotiales</taxon>
        <taxon>Mollisiaceae</taxon>
        <taxon>Phialocephala</taxon>
        <taxon>Phialocephala fortinii species complex</taxon>
    </lineage>
</organism>
<feature type="transmembrane region" description="Helical" evidence="2">
    <location>
        <begin position="530"/>
        <end position="553"/>
    </location>
</feature>
<evidence type="ECO:0000313" key="3">
    <source>
        <dbReference type="EMBL" id="CZR51353.1"/>
    </source>
</evidence>
<dbReference type="Pfam" id="PF11374">
    <property type="entry name" value="DUF3176"/>
    <property type="match status" value="1"/>
</dbReference>
<dbReference type="InterPro" id="IPR021514">
    <property type="entry name" value="DUF3176"/>
</dbReference>
<dbReference type="AlphaFoldDB" id="A0A1L7WEZ7"/>
<dbReference type="PANTHER" id="PTHR37576:SF2">
    <property type="entry name" value="DEFECT AT LOW TEMPERATURE PROTEIN 1"/>
    <property type="match status" value="1"/>
</dbReference>
<keyword evidence="2" id="KW-1133">Transmembrane helix</keyword>
<protein>
    <submittedName>
        <fullName evidence="3">Uncharacterized protein</fullName>
    </submittedName>
</protein>
<evidence type="ECO:0000256" key="2">
    <source>
        <dbReference type="SAM" id="Phobius"/>
    </source>
</evidence>
<name>A0A1L7WEZ7_9HELO</name>